<proteinExistence type="predicted"/>
<dbReference type="Pfam" id="PF13487">
    <property type="entry name" value="HD_5"/>
    <property type="match status" value="1"/>
</dbReference>
<dbReference type="Proteomes" id="UP000294545">
    <property type="component" value="Unassembled WGS sequence"/>
</dbReference>
<dbReference type="InterPro" id="IPR003607">
    <property type="entry name" value="HD/PDEase_dom"/>
</dbReference>
<sequence>MRYIPLSSLMPGMVVGRNLYDIQQNLLLRKGKIVKDEYIKKIEALGFQGIYIADKNTEDIEIRDVISDSLRKKALTSVKGSFMSLAQNEVGKKSKVKMASIKEVITNIVDDIINNKDLMVNLIDLKTYDDYTYYHCVNVAVLSIVMGINYGLNKQKLIELGLGAVLHDVGKMFVDKDILNKEDVLEKEEYDYIKKHTEFGYRYLKETFDIPMSSYVSVLQHHERLDGTGYPNQCKGKEVTLFARIIAIADVYDALISNRSYRTALLPSEAIEYLMGNGDAFDTELIKLFITKIAPYPIGVTVQLSNGFIGVVKENFEDACLRPKVKIIKGVDDHKIKPYTINLRDDASYRNLTIVSLC</sequence>
<dbReference type="OrthoDB" id="9804747at2"/>
<evidence type="ECO:0000313" key="2">
    <source>
        <dbReference type="EMBL" id="TCK92841.1"/>
    </source>
</evidence>
<protein>
    <submittedName>
        <fullName evidence="2">HD-GYP domain-containing protein (C-di-GMP phosphodiesterase class II)</fullName>
    </submittedName>
</protein>
<name>A0A4V2Q094_9FIRM</name>
<organism evidence="2 3">
    <name type="scientific">Natranaerovirga hydrolytica</name>
    <dbReference type="NCBI Taxonomy" id="680378"/>
    <lineage>
        <taxon>Bacteria</taxon>
        <taxon>Bacillati</taxon>
        <taxon>Bacillota</taxon>
        <taxon>Clostridia</taxon>
        <taxon>Lachnospirales</taxon>
        <taxon>Natranaerovirgaceae</taxon>
        <taxon>Natranaerovirga</taxon>
    </lineage>
</organism>
<evidence type="ECO:0000313" key="3">
    <source>
        <dbReference type="Proteomes" id="UP000294545"/>
    </source>
</evidence>
<dbReference type="CDD" id="cd00077">
    <property type="entry name" value="HDc"/>
    <property type="match status" value="1"/>
</dbReference>
<dbReference type="AlphaFoldDB" id="A0A4V2Q094"/>
<dbReference type="Gene3D" id="1.10.3210.10">
    <property type="entry name" value="Hypothetical protein af1432"/>
    <property type="match status" value="1"/>
</dbReference>
<accession>A0A4V2Q094</accession>
<dbReference type="SUPFAM" id="SSF109604">
    <property type="entry name" value="HD-domain/PDEase-like"/>
    <property type="match status" value="1"/>
</dbReference>
<dbReference type="PROSITE" id="PS51832">
    <property type="entry name" value="HD_GYP"/>
    <property type="match status" value="1"/>
</dbReference>
<dbReference type="InterPro" id="IPR037522">
    <property type="entry name" value="HD_GYP_dom"/>
</dbReference>
<dbReference type="PANTHER" id="PTHR43155">
    <property type="entry name" value="CYCLIC DI-GMP PHOSPHODIESTERASE PA4108-RELATED"/>
    <property type="match status" value="1"/>
</dbReference>
<reference evidence="2 3" key="1">
    <citation type="submission" date="2019-03" db="EMBL/GenBank/DDBJ databases">
        <title>Genomic Encyclopedia of Type Strains, Phase IV (KMG-IV): sequencing the most valuable type-strain genomes for metagenomic binning, comparative biology and taxonomic classification.</title>
        <authorList>
            <person name="Goeker M."/>
        </authorList>
    </citation>
    <scope>NUCLEOTIDE SEQUENCE [LARGE SCALE GENOMIC DNA]</scope>
    <source>
        <strain evidence="2 3">DSM 24176</strain>
    </source>
</reference>
<comment type="caution">
    <text evidence="2">The sequence shown here is derived from an EMBL/GenBank/DDBJ whole genome shotgun (WGS) entry which is preliminary data.</text>
</comment>
<keyword evidence="3" id="KW-1185">Reference proteome</keyword>
<gene>
    <name evidence="2" type="ORF">EDC19_1997</name>
</gene>
<dbReference type="SMART" id="SM00471">
    <property type="entry name" value="HDc"/>
    <property type="match status" value="1"/>
</dbReference>
<evidence type="ECO:0000259" key="1">
    <source>
        <dbReference type="PROSITE" id="PS51832"/>
    </source>
</evidence>
<dbReference type="EMBL" id="SMGQ01000013">
    <property type="protein sequence ID" value="TCK92841.1"/>
    <property type="molecule type" value="Genomic_DNA"/>
</dbReference>
<feature type="domain" description="HD-GYP" evidence="1">
    <location>
        <begin position="110"/>
        <end position="305"/>
    </location>
</feature>
<dbReference type="RefSeq" id="WP_132282699.1">
    <property type="nucleotide sequence ID" value="NZ_SMGQ01000013.1"/>
</dbReference>
<dbReference type="PANTHER" id="PTHR43155:SF2">
    <property type="entry name" value="CYCLIC DI-GMP PHOSPHODIESTERASE PA4108"/>
    <property type="match status" value="1"/>
</dbReference>